<dbReference type="OrthoDB" id="2933408at2759"/>
<dbReference type="AlphaFoldDB" id="A0A6A4I480"/>
<organism evidence="1 2">
    <name type="scientific">Gymnopus androsaceus JB14</name>
    <dbReference type="NCBI Taxonomy" id="1447944"/>
    <lineage>
        <taxon>Eukaryota</taxon>
        <taxon>Fungi</taxon>
        <taxon>Dikarya</taxon>
        <taxon>Basidiomycota</taxon>
        <taxon>Agaricomycotina</taxon>
        <taxon>Agaricomycetes</taxon>
        <taxon>Agaricomycetidae</taxon>
        <taxon>Agaricales</taxon>
        <taxon>Marasmiineae</taxon>
        <taxon>Omphalotaceae</taxon>
        <taxon>Gymnopus</taxon>
    </lineage>
</organism>
<proteinExistence type="predicted"/>
<dbReference type="EMBL" id="ML769414">
    <property type="protein sequence ID" value="KAE9404743.1"/>
    <property type="molecule type" value="Genomic_DNA"/>
</dbReference>
<dbReference type="Proteomes" id="UP000799118">
    <property type="component" value="Unassembled WGS sequence"/>
</dbReference>
<sequence>MSLTLGSQNSVPFPAEAIASPMFFRPKSTLHRRRGVELSMPLQMPLPPQFGFNGPGTATATVATANVFTTSTSGTSSIGSSSSGLFGSGSVDTFWSPASAVPVVGSKGPLQPHVSNLPRRKTVRRVIA</sequence>
<reference evidence="1" key="1">
    <citation type="journal article" date="2019" name="Environ. Microbiol.">
        <title>Fungal ecological strategies reflected in gene transcription - a case study of two litter decomposers.</title>
        <authorList>
            <person name="Barbi F."/>
            <person name="Kohler A."/>
            <person name="Barry K."/>
            <person name="Baskaran P."/>
            <person name="Daum C."/>
            <person name="Fauchery L."/>
            <person name="Ihrmark K."/>
            <person name="Kuo A."/>
            <person name="LaButti K."/>
            <person name="Lipzen A."/>
            <person name="Morin E."/>
            <person name="Grigoriev I.V."/>
            <person name="Henrissat B."/>
            <person name="Lindahl B."/>
            <person name="Martin F."/>
        </authorList>
    </citation>
    <scope>NUCLEOTIDE SEQUENCE</scope>
    <source>
        <strain evidence="1">JB14</strain>
    </source>
</reference>
<evidence type="ECO:0000313" key="2">
    <source>
        <dbReference type="Proteomes" id="UP000799118"/>
    </source>
</evidence>
<keyword evidence="2" id="KW-1185">Reference proteome</keyword>
<evidence type="ECO:0000313" key="1">
    <source>
        <dbReference type="EMBL" id="KAE9404743.1"/>
    </source>
</evidence>
<accession>A0A6A4I480</accession>
<protein>
    <submittedName>
        <fullName evidence="1">Uncharacterized protein</fullName>
    </submittedName>
</protein>
<name>A0A6A4I480_9AGAR</name>
<gene>
    <name evidence="1" type="ORF">BT96DRAFT_916626</name>
</gene>